<proteinExistence type="predicted"/>
<dbReference type="GO" id="GO:0003677">
    <property type="term" value="F:DNA binding"/>
    <property type="evidence" value="ECO:0007669"/>
    <property type="project" value="InterPro"/>
</dbReference>
<gene>
    <name evidence="2" type="ORF">EV691_12911</name>
</gene>
<evidence type="ECO:0000313" key="3">
    <source>
        <dbReference type="Proteomes" id="UP000295169"/>
    </source>
</evidence>
<reference evidence="2 3" key="1">
    <citation type="submission" date="2019-03" db="EMBL/GenBank/DDBJ databases">
        <title>Genomic Encyclopedia of Type Strains, Phase IV (KMG-IV): sequencing the most valuable type-strain genomes for metagenomic binning, comparative biology and taxonomic classification.</title>
        <authorList>
            <person name="Goeker M."/>
        </authorList>
    </citation>
    <scope>NUCLEOTIDE SEQUENCE [LARGE SCALE GENOMIC DNA]</scope>
    <source>
        <strain evidence="2 3">DSM 2286</strain>
    </source>
</reference>
<accession>A0A4R1PJH9</accession>
<dbReference type="GO" id="GO:0006355">
    <property type="term" value="P:regulation of DNA-templated transcription"/>
    <property type="evidence" value="ECO:0007669"/>
    <property type="project" value="InterPro"/>
</dbReference>
<evidence type="ECO:0000313" key="2">
    <source>
        <dbReference type="EMBL" id="TCL26806.1"/>
    </source>
</evidence>
<feature type="domain" description="Arc-like DNA binding" evidence="1">
    <location>
        <begin position="2"/>
        <end position="44"/>
    </location>
</feature>
<dbReference type="InterPro" id="IPR010985">
    <property type="entry name" value="Ribbon_hlx_hlx"/>
</dbReference>
<dbReference type="Gene3D" id="1.10.1220.10">
    <property type="entry name" value="Met repressor-like"/>
    <property type="match status" value="1"/>
</dbReference>
<sequence>MSRKDPQVNMRIPEELLEILDEKAKANCRSRTAEVIFRLKQSVESDEQSKQAAA</sequence>
<evidence type="ECO:0000259" key="1">
    <source>
        <dbReference type="Pfam" id="PF03869"/>
    </source>
</evidence>
<dbReference type="EMBL" id="SMMU01000029">
    <property type="protein sequence ID" value="TCL26806.1"/>
    <property type="molecule type" value="Genomic_DNA"/>
</dbReference>
<name>A0A4R1PJH9_9GAMM</name>
<dbReference type="InterPro" id="IPR005569">
    <property type="entry name" value="Arc_DNA-bd_dom"/>
</dbReference>
<organism evidence="2 3">
    <name type="scientific">Azotobacter chroococcum</name>
    <dbReference type="NCBI Taxonomy" id="353"/>
    <lineage>
        <taxon>Bacteria</taxon>
        <taxon>Pseudomonadati</taxon>
        <taxon>Pseudomonadota</taxon>
        <taxon>Gammaproteobacteria</taxon>
        <taxon>Pseudomonadales</taxon>
        <taxon>Pseudomonadaceae</taxon>
        <taxon>Azotobacter</taxon>
    </lineage>
</organism>
<protein>
    <submittedName>
        <fullName evidence="2">Arc-like DNA binding dprotein</fullName>
    </submittedName>
</protein>
<dbReference type="Proteomes" id="UP000295169">
    <property type="component" value="Unassembled WGS sequence"/>
</dbReference>
<comment type="caution">
    <text evidence="2">The sequence shown here is derived from an EMBL/GenBank/DDBJ whole genome shotgun (WGS) entry which is preliminary data.</text>
</comment>
<dbReference type="AlphaFoldDB" id="A0A4R1PJH9"/>
<dbReference type="InterPro" id="IPR013321">
    <property type="entry name" value="Arc_rbn_hlx_hlx"/>
</dbReference>
<dbReference type="SUPFAM" id="SSF47598">
    <property type="entry name" value="Ribbon-helix-helix"/>
    <property type="match status" value="1"/>
</dbReference>
<dbReference type="Pfam" id="PF03869">
    <property type="entry name" value="Arc"/>
    <property type="match status" value="1"/>
</dbReference>